<evidence type="ECO:0000256" key="8">
    <source>
        <dbReference type="ARBA" id="ARBA00038435"/>
    </source>
</evidence>
<organism evidence="11">
    <name type="scientific">bioreactor metagenome</name>
    <dbReference type="NCBI Taxonomy" id="1076179"/>
    <lineage>
        <taxon>unclassified sequences</taxon>
        <taxon>metagenomes</taxon>
        <taxon>ecological metagenomes</taxon>
    </lineage>
</organism>
<feature type="domain" description="Na+/H+ antiporter NhaC-like C-terminal" evidence="10">
    <location>
        <begin position="165"/>
        <end position="468"/>
    </location>
</feature>
<dbReference type="PANTHER" id="PTHR33451:SF3">
    <property type="entry name" value="MALATE-2H(+)_NA(+)-LACTATE ANTIPORTER"/>
    <property type="match status" value="1"/>
</dbReference>
<feature type="transmembrane region" description="Helical" evidence="9">
    <location>
        <begin position="12"/>
        <end position="32"/>
    </location>
</feature>
<evidence type="ECO:0000256" key="9">
    <source>
        <dbReference type="SAM" id="Phobius"/>
    </source>
</evidence>
<keyword evidence="6 9" id="KW-1133">Transmembrane helix</keyword>
<evidence type="ECO:0000256" key="4">
    <source>
        <dbReference type="ARBA" id="ARBA00022475"/>
    </source>
</evidence>
<evidence type="ECO:0000313" key="11">
    <source>
        <dbReference type="EMBL" id="MPM59421.1"/>
    </source>
</evidence>
<evidence type="ECO:0000256" key="6">
    <source>
        <dbReference type="ARBA" id="ARBA00022989"/>
    </source>
</evidence>
<feature type="transmembrane region" description="Helical" evidence="9">
    <location>
        <begin position="449"/>
        <end position="469"/>
    </location>
</feature>
<feature type="transmembrane region" description="Helical" evidence="9">
    <location>
        <begin position="38"/>
        <end position="58"/>
    </location>
</feature>
<dbReference type="PANTHER" id="PTHR33451">
    <property type="entry name" value="MALATE-2H(+)/NA(+)-LACTATE ANTIPORTER"/>
    <property type="match status" value="1"/>
</dbReference>
<accession>A0A645B4C0</accession>
<feature type="transmembrane region" description="Helical" evidence="9">
    <location>
        <begin position="238"/>
        <end position="256"/>
    </location>
</feature>
<comment type="subcellular location">
    <subcellularLocation>
        <location evidence="1">Cell membrane</location>
        <topology evidence="1">Multi-pass membrane protein</topology>
    </subcellularLocation>
</comment>
<evidence type="ECO:0000256" key="1">
    <source>
        <dbReference type="ARBA" id="ARBA00004651"/>
    </source>
</evidence>
<dbReference type="GO" id="GO:0015297">
    <property type="term" value="F:antiporter activity"/>
    <property type="evidence" value="ECO:0007669"/>
    <property type="project" value="UniProtKB-KW"/>
</dbReference>
<feature type="transmembrane region" description="Helical" evidence="9">
    <location>
        <begin position="79"/>
        <end position="103"/>
    </location>
</feature>
<comment type="caution">
    <text evidence="11">The sequence shown here is derived from an EMBL/GenBank/DDBJ whole genome shotgun (WGS) entry which is preliminary data.</text>
</comment>
<dbReference type="GO" id="GO:0005886">
    <property type="term" value="C:plasma membrane"/>
    <property type="evidence" value="ECO:0007669"/>
    <property type="project" value="UniProtKB-SubCell"/>
</dbReference>
<evidence type="ECO:0000256" key="2">
    <source>
        <dbReference type="ARBA" id="ARBA00022448"/>
    </source>
</evidence>
<feature type="transmembrane region" description="Helical" evidence="9">
    <location>
        <begin position="262"/>
        <end position="279"/>
    </location>
</feature>
<keyword evidence="3" id="KW-0050">Antiport</keyword>
<reference evidence="11" key="1">
    <citation type="submission" date="2019-08" db="EMBL/GenBank/DDBJ databases">
        <authorList>
            <person name="Kucharzyk K."/>
            <person name="Murdoch R.W."/>
            <person name="Higgins S."/>
            <person name="Loffler F."/>
        </authorList>
    </citation>
    <scope>NUCLEOTIDE SEQUENCE</scope>
</reference>
<evidence type="ECO:0000256" key="7">
    <source>
        <dbReference type="ARBA" id="ARBA00023136"/>
    </source>
</evidence>
<gene>
    <name evidence="11" type="primary">mleN_16</name>
    <name evidence="11" type="ORF">SDC9_106263</name>
</gene>
<keyword evidence="5 9" id="KW-0812">Transmembrane</keyword>
<protein>
    <submittedName>
        <fullName evidence="11">Malate-2H(+)/Na(+)-lactate antiporter</fullName>
    </submittedName>
</protein>
<evidence type="ECO:0000259" key="10">
    <source>
        <dbReference type="Pfam" id="PF03553"/>
    </source>
</evidence>
<keyword evidence="4" id="KW-1003">Cell membrane</keyword>
<evidence type="ECO:0000256" key="3">
    <source>
        <dbReference type="ARBA" id="ARBA00022449"/>
    </source>
</evidence>
<dbReference type="Pfam" id="PF03553">
    <property type="entry name" value="Na_H_antiporter"/>
    <property type="match status" value="1"/>
</dbReference>
<keyword evidence="2" id="KW-0813">Transport</keyword>
<sequence>MEHHKLPHPLIAVLPVFLLICFVSIAVFLFGADALNGASQMALLLAAAFCLLLGKLTVNAHWHDFEKQLHKNFKNISGALLILFVIGSLSATWMISGVVPLFIVYGLKIIHPAVFLISACVICALVSILTGSSWTTIATIGIALLGIGNALGFSPGWIAGAIVSGAYFGDKVSPLSDTTVLASSVSGTPLFTHIRYMMITTTPSFFISLLVFGVAGLMMKEQVIVYSGLYEKVLSEHFNLSPWLLLVPALTVFLIVRRYPPLITLFLSMLIALVFAIVFQPDLLYEIAGSSVKNTANMIKGAIITTIGKTSIESSNAEINELIATRGMQGMLNTIWIIICATCFGAAMASTRMIESFTLALVKRIHNTFGLVGSTVATGLLTNLTMADQYLGIILTGNMFKKLYEEQGYENRLLSRSLEDSVTVTSVLVPWNSCGMTQSTVLGVSTLAYLPYAVFNYVSPLVSIIIALLKYKIIQRKTEQIRLESV</sequence>
<dbReference type="InterPro" id="IPR052180">
    <property type="entry name" value="NhaC_Na-H+_Antiporter"/>
</dbReference>
<name>A0A645B4C0_9ZZZZ</name>
<feature type="transmembrane region" description="Helical" evidence="9">
    <location>
        <begin position="196"/>
        <end position="217"/>
    </location>
</feature>
<feature type="transmembrane region" description="Helical" evidence="9">
    <location>
        <begin position="142"/>
        <end position="168"/>
    </location>
</feature>
<dbReference type="AlphaFoldDB" id="A0A645B4C0"/>
<feature type="transmembrane region" description="Helical" evidence="9">
    <location>
        <begin position="335"/>
        <end position="354"/>
    </location>
</feature>
<proteinExistence type="inferred from homology"/>
<keyword evidence="7 9" id="KW-0472">Membrane</keyword>
<comment type="similarity">
    <text evidence="8">Belongs to the NhaC Na(+)/H(+) (TC 2.A.35) antiporter family.</text>
</comment>
<feature type="transmembrane region" description="Helical" evidence="9">
    <location>
        <begin position="109"/>
        <end position="130"/>
    </location>
</feature>
<dbReference type="InterPro" id="IPR018461">
    <property type="entry name" value="Na/H_Antiport_NhaC-like_C"/>
</dbReference>
<dbReference type="EMBL" id="VSSQ01017283">
    <property type="protein sequence ID" value="MPM59421.1"/>
    <property type="molecule type" value="Genomic_DNA"/>
</dbReference>
<evidence type="ECO:0000256" key="5">
    <source>
        <dbReference type="ARBA" id="ARBA00022692"/>
    </source>
</evidence>